<dbReference type="RefSeq" id="WP_304120954.1">
    <property type="nucleotide sequence ID" value="NZ_DYZA01000051.1"/>
</dbReference>
<gene>
    <name evidence="3" type="ORF">K8W16_02780</name>
</gene>
<dbReference type="Proteomes" id="UP000698963">
    <property type="component" value="Unassembled WGS sequence"/>
</dbReference>
<sequence length="344" mass="38203">MGDCVMEKEAEKSGCTENGRRRRTGAAKGASRPGKARPSGAEESAAQENGAEEKCAGPSACLEEKAATAAPEQPAVPAPEAESVPLEKELSREEAFPSDQEENPFGELDRLRAGLFSEELDQETVERMFLWAREEGAGLPEKERAGEELSGTALLESVRHGRHVAGLLLRIFESASSLHGLDGRWARILAQAALWHDLGFAVGGKRRHHKRSMEIIEKNAYLSLSFGLEEKDRPLVALLARYHRRAWPSLKHRRFAVLSSEDRQSLTRASALLRVADALDFTHRAVVEEVRVRVRRRSVDMVCIGSLSCRRECRRALKKGDLFEKLFDRKLDVTQGKEGDGDGR</sequence>
<dbReference type="PANTHER" id="PTHR30005">
    <property type="entry name" value="EXOPOLYPHOSPHATASE"/>
    <property type="match status" value="1"/>
</dbReference>
<evidence type="ECO:0000313" key="4">
    <source>
        <dbReference type="Proteomes" id="UP000698963"/>
    </source>
</evidence>
<feature type="region of interest" description="Disordered" evidence="1">
    <location>
        <begin position="1"/>
        <end position="104"/>
    </location>
</feature>
<feature type="domain" description="Ppx/GppA phosphatase C-terminal" evidence="2">
    <location>
        <begin position="159"/>
        <end position="289"/>
    </location>
</feature>
<dbReference type="EMBL" id="DYZA01000051">
    <property type="protein sequence ID" value="HJD96557.1"/>
    <property type="molecule type" value="Genomic_DNA"/>
</dbReference>
<dbReference type="GO" id="GO:0016462">
    <property type="term" value="F:pyrophosphatase activity"/>
    <property type="evidence" value="ECO:0007669"/>
    <property type="project" value="TreeGrafter"/>
</dbReference>
<feature type="compositionally biased region" description="Basic and acidic residues" evidence="1">
    <location>
        <begin position="1"/>
        <end position="14"/>
    </location>
</feature>
<evidence type="ECO:0000259" key="2">
    <source>
        <dbReference type="Pfam" id="PF21447"/>
    </source>
</evidence>
<protein>
    <submittedName>
        <fullName evidence="3">HD domain-containing protein</fullName>
    </submittedName>
</protein>
<dbReference type="AlphaFoldDB" id="A0A921DS39"/>
<evidence type="ECO:0000256" key="1">
    <source>
        <dbReference type="SAM" id="MobiDB-lite"/>
    </source>
</evidence>
<organism evidence="3 4">
    <name type="scientific">Mailhella massiliensis</name>
    <dbReference type="NCBI Taxonomy" id="1903261"/>
    <lineage>
        <taxon>Bacteria</taxon>
        <taxon>Pseudomonadati</taxon>
        <taxon>Thermodesulfobacteriota</taxon>
        <taxon>Desulfovibrionia</taxon>
        <taxon>Desulfovibrionales</taxon>
        <taxon>Desulfovibrionaceae</taxon>
        <taxon>Mailhella</taxon>
    </lineage>
</organism>
<accession>A0A921DS39</accession>
<feature type="compositionally biased region" description="Basic and acidic residues" evidence="1">
    <location>
        <begin position="85"/>
        <end position="95"/>
    </location>
</feature>
<evidence type="ECO:0000313" key="3">
    <source>
        <dbReference type="EMBL" id="HJD96557.1"/>
    </source>
</evidence>
<dbReference type="PANTHER" id="PTHR30005:SF0">
    <property type="entry name" value="RETROGRADE REGULATION PROTEIN 2"/>
    <property type="match status" value="1"/>
</dbReference>
<feature type="compositionally biased region" description="Low complexity" evidence="1">
    <location>
        <begin position="67"/>
        <end position="84"/>
    </location>
</feature>
<dbReference type="Pfam" id="PF21447">
    <property type="entry name" value="Ppx-GppA_III"/>
    <property type="match status" value="1"/>
</dbReference>
<dbReference type="InterPro" id="IPR050273">
    <property type="entry name" value="GppA/Ppx_hydrolase"/>
</dbReference>
<dbReference type="InterPro" id="IPR048950">
    <property type="entry name" value="Ppx_GppA_C"/>
</dbReference>
<comment type="caution">
    <text evidence="3">The sequence shown here is derived from an EMBL/GenBank/DDBJ whole genome shotgun (WGS) entry which is preliminary data.</text>
</comment>
<reference evidence="3" key="2">
    <citation type="submission" date="2021-09" db="EMBL/GenBank/DDBJ databases">
        <authorList>
            <person name="Gilroy R."/>
        </authorList>
    </citation>
    <scope>NUCLEOTIDE SEQUENCE</scope>
    <source>
        <strain evidence="3">ChiGjej2B2-19336</strain>
    </source>
</reference>
<dbReference type="Gene3D" id="1.10.3210.10">
    <property type="entry name" value="Hypothetical protein af1432"/>
    <property type="match status" value="1"/>
</dbReference>
<reference evidence="3" key="1">
    <citation type="journal article" date="2021" name="PeerJ">
        <title>Extensive microbial diversity within the chicken gut microbiome revealed by metagenomics and culture.</title>
        <authorList>
            <person name="Gilroy R."/>
            <person name="Ravi A."/>
            <person name="Getino M."/>
            <person name="Pursley I."/>
            <person name="Horton D.L."/>
            <person name="Alikhan N.F."/>
            <person name="Baker D."/>
            <person name="Gharbi K."/>
            <person name="Hall N."/>
            <person name="Watson M."/>
            <person name="Adriaenssens E.M."/>
            <person name="Foster-Nyarko E."/>
            <person name="Jarju S."/>
            <person name="Secka A."/>
            <person name="Antonio M."/>
            <person name="Oren A."/>
            <person name="Chaudhuri R.R."/>
            <person name="La Ragione R."/>
            <person name="Hildebrand F."/>
            <person name="Pallen M.J."/>
        </authorList>
    </citation>
    <scope>NUCLEOTIDE SEQUENCE</scope>
    <source>
        <strain evidence="3">ChiGjej2B2-19336</strain>
    </source>
</reference>
<dbReference type="SUPFAM" id="SSF109604">
    <property type="entry name" value="HD-domain/PDEase-like"/>
    <property type="match status" value="1"/>
</dbReference>
<proteinExistence type="predicted"/>
<name>A0A921DS39_9BACT</name>